<feature type="compositionally biased region" description="Low complexity" evidence="1">
    <location>
        <begin position="1033"/>
        <end position="1043"/>
    </location>
</feature>
<dbReference type="InterPro" id="IPR056336">
    <property type="entry name" value="YVC1_C"/>
</dbReference>
<proteinExistence type="predicted"/>
<keyword evidence="2" id="KW-1133">Transmembrane helix</keyword>
<dbReference type="PANTHER" id="PTHR35859">
    <property type="entry name" value="NONSELECTIVE CATION CHANNEL PROTEIN"/>
    <property type="match status" value="1"/>
</dbReference>
<dbReference type="InterPro" id="IPR056337">
    <property type="entry name" value="LHD_YVC1"/>
</dbReference>
<evidence type="ECO:0000259" key="4">
    <source>
        <dbReference type="Pfam" id="PF23317"/>
    </source>
</evidence>
<dbReference type="RefSeq" id="XP_062640209.1">
    <property type="nucleotide sequence ID" value="XM_062782930.1"/>
</dbReference>
<dbReference type="Pfam" id="PF23190">
    <property type="entry name" value="LHD_TRPY1"/>
    <property type="match status" value="1"/>
</dbReference>
<feature type="domain" description="YVC1 N-terminal linker helical" evidence="3">
    <location>
        <begin position="102"/>
        <end position="268"/>
    </location>
</feature>
<feature type="transmembrane region" description="Helical" evidence="2">
    <location>
        <begin position="546"/>
        <end position="568"/>
    </location>
</feature>
<feature type="compositionally biased region" description="Acidic residues" evidence="1">
    <location>
        <begin position="824"/>
        <end position="840"/>
    </location>
</feature>
<reference evidence="5" key="2">
    <citation type="submission" date="2023-05" db="EMBL/GenBank/DDBJ databases">
        <authorList>
            <consortium name="Lawrence Berkeley National Laboratory"/>
            <person name="Steindorff A."/>
            <person name="Hensen N."/>
            <person name="Bonometti L."/>
            <person name="Westerberg I."/>
            <person name="Brannstrom I.O."/>
            <person name="Guillou S."/>
            <person name="Cros-Aarteil S."/>
            <person name="Calhoun S."/>
            <person name="Haridas S."/>
            <person name="Kuo A."/>
            <person name="Mondo S."/>
            <person name="Pangilinan J."/>
            <person name="Riley R."/>
            <person name="Labutti K."/>
            <person name="Andreopoulos B."/>
            <person name="Lipzen A."/>
            <person name="Chen C."/>
            <person name="Yanf M."/>
            <person name="Daum C."/>
            <person name="Ng V."/>
            <person name="Clum A."/>
            <person name="Ohm R."/>
            <person name="Martin F."/>
            <person name="Silar P."/>
            <person name="Natvig D."/>
            <person name="Lalanne C."/>
            <person name="Gautier V."/>
            <person name="Ament-Velasquez S.L."/>
            <person name="Kruys A."/>
            <person name="Hutchinson M.I."/>
            <person name="Powell A.J."/>
            <person name="Barry K."/>
            <person name="Miller A.N."/>
            <person name="Grigoriev I.V."/>
            <person name="Debuchy R."/>
            <person name="Gladieux P."/>
            <person name="Thoren M.H."/>
            <person name="Johannesson H."/>
        </authorList>
    </citation>
    <scope>NUCLEOTIDE SEQUENCE</scope>
    <source>
        <strain evidence="5">CBS 141.50</strain>
    </source>
</reference>
<keyword evidence="2" id="KW-0812">Transmembrane</keyword>
<feature type="transmembrane region" description="Helical" evidence="2">
    <location>
        <begin position="452"/>
        <end position="471"/>
    </location>
</feature>
<feature type="compositionally biased region" description="Acidic residues" evidence="1">
    <location>
        <begin position="46"/>
        <end position="58"/>
    </location>
</feature>
<evidence type="ECO:0008006" key="7">
    <source>
        <dbReference type="Google" id="ProtNLM"/>
    </source>
</evidence>
<evidence type="ECO:0000313" key="5">
    <source>
        <dbReference type="EMBL" id="KAK4146838.1"/>
    </source>
</evidence>
<keyword evidence="6" id="KW-1185">Reference proteome</keyword>
<protein>
    <recommendedName>
        <fullName evidence="7">Ion transport domain-containing protein</fullName>
    </recommendedName>
</protein>
<feature type="transmembrane region" description="Helical" evidence="2">
    <location>
        <begin position="599"/>
        <end position="620"/>
    </location>
</feature>
<evidence type="ECO:0000256" key="1">
    <source>
        <dbReference type="SAM" id="MobiDB-lite"/>
    </source>
</evidence>
<feature type="region of interest" description="Disordered" evidence="1">
    <location>
        <begin position="868"/>
        <end position="992"/>
    </location>
</feature>
<dbReference type="Pfam" id="PF23317">
    <property type="entry name" value="YVC1_C"/>
    <property type="match status" value="1"/>
</dbReference>
<feature type="transmembrane region" description="Helical" evidence="2">
    <location>
        <begin position="385"/>
        <end position="402"/>
    </location>
</feature>
<evidence type="ECO:0000313" key="6">
    <source>
        <dbReference type="Proteomes" id="UP001302676"/>
    </source>
</evidence>
<comment type="caution">
    <text evidence="5">The sequence shown here is derived from an EMBL/GenBank/DDBJ whole genome shotgun (WGS) entry which is preliminary data.</text>
</comment>
<name>A0AAN6V8J7_9PEZI</name>
<feature type="transmembrane region" description="Helical" evidence="2">
    <location>
        <begin position="414"/>
        <end position="440"/>
    </location>
</feature>
<dbReference type="Proteomes" id="UP001302676">
    <property type="component" value="Unassembled WGS sequence"/>
</dbReference>
<evidence type="ECO:0000259" key="3">
    <source>
        <dbReference type="Pfam" id="PF23190"/>
    </source>
</evidence>
<dbReference type="AlphaFoldDB" id="A0AAN6V8J7"/>
<dbReference type="GeneID" id="87819543"/>
<evidence type="ECO:0000256" key="2">
    <source>
        <dbReference type="SAM" id="Phobius"/>
    </source>
</evidence>
<feature type="transmembrane region" description="Helical" evidence="2">
    <location>
        <begin position="483"/>
        <end position="509"/>
    </location>
</feature>
<feature type="region of interest" description="Disordered" evidence="1">
    <location>
        <begin position="824"/>
        <end position="850"/>
    </location>
</feature>
<gene>
    <name evidence="5" type="ORF">C8A04DRAFT_34721</name>
</gene>
<feature type="transmembrane region" description="Helical" evidence="2">
    <location>
        <begin position="515"/>
        <end position="534"/>
    </location>
</feature>
<feature type="compositionally biased region" description="Polar residues" evidence="1">
    <location>
        <begin position="967"/>
        <end position="987"/>
    </location>
</feature>
<feature type="transmembrane region" description="Helical" evidence="2">
    <location>
        <begin position="356"/>
        <end position="373"/>
    </location>
</feature>
<dbReference type="InterPro" id="IPR052971">
    <property type="entry name" value="TRP_calcium_channel"/>
</dbReference>
<sequence length="1100" mass="122132">MLSALLRPFKGSSSRDGDPADVEQDFGARPSVAEYRNHPHATADFTEADDDDDEEESIGGEPSGQQTNGLPNGDVNDPPRSNEFLPLFTANANHLDSIPIYNITHAIRIVVQTRTETTLSWDQLRSPQVTQFLIKPMLQQIRSQHFCRGTLYALLANCLQFEKEGQLYPGTAGTSATRAKVCELLAIKLLKEYTTRELIDALCYDFYPLQGIPGTQTPLASGGLAKPSALRTSTLEVAIRASAQQFLSHPLVVQKIKAIWNGAISFSSPKQPQQQPQRQGSTASAAGSNSNNSQSRRQSNNVNTRTPLLGDQRVAKEEPPRLSSFTAGRRAVTLYNPRTASPFKLSRLRVPRYRRLFSTCSLFVLIGLFLAVLGQRSSTITSLELLFWFWSAGFMLDELVGFNEEGFSFYVMSFWNIFDLGILLLLIVYYCMRIYGVFLLDPHKLNQNAYDVLAVNAILLLPRIFGVLDHYRQFSRLLISFRLLAVDLVAVCVPILVCCSGFFVFLAFSKGPDDSLAVAFKMFQALIGFTAPAWDLWSSYNWMGQILLGLFLIISHFIVITLLVTVLANSFMSISSRANEEYQFNFAVNTISMARNNVLFSYVAPGNIFAWALMPLRYCMSLEQYVWMNRTVIKATHFPLLFCIFFYERFFLAPDVFDPTDLVDNPRRERTNTFSDSAFFSPSVRVREESVAGFQKDQALEEVFRRAPDMRSQRRTERRKTQTEIRSWMDQQQQEAGFNSPRNFSTIDSRMSSDWMRRLSMNRERPSRIPRHYSDIRSTASDPADFIFDAPYPVAVPTSMYNDGVIRRDHAHAASVKEQVDAAADGDDELVTNDEDEGDDATNTIDGRGFSGANVIDEDYFTTPVGTRFSSGDLVDSPRPPTSRRVPLHTRTLSTNTILYAPEEDGHPYSSSSASAHPFPRPPSTRHGLVAAPITPGNGNGNGRRSSPRRSSPRRSFYLGPRPRSMIQPSNRAGSSGLTLDIPTTSPVYKPPRRRSLADLLLTPSGYDNSGVGRAGTGTGPNTAIGPGTGTFSPAGRSSSDARGGAGAEVNKLMLARMKSLEESLGSMVKEMRTLRRRSVPNTAANSDDGVLASAAKLSA</sequence>
<feature type="region of interest" description="Disordered" evidence="1">
    <location>
        <begin position="267"/>
        <end position="321"/>
    </location>
</feature>
<keyword evidence="2" id="KW-0472">Membrane</keyword>
<organism evidence="5 6">
    <name type="scientific">Dichotomopilus funicola</name>
    <dbReference type="NCBI Taxonomy" id="1934379"/>
    <lineage>
        <taxon>Eukaryota</taxon>
        <taxon>Fungi</taxon>
        <taxon>Dikarya</taxon>
        <taxon>Ascomycota</taxon>
        <taxon>Pezizomycotina</taxon>
        <taxon>Sordariomycetes</taxon>
        <taxon>Sordariomycetidae</taxon>
        <taxon>Sordariales</taxon>
        <taxon>Chaetomiaceae</taxon>
        <taxon>Dichotomopilus</taxon>
    </lineage>
</organism>
<feature type="region of interest" description="Disordered" evidence="1">
    <location>
        <begin position="1"/>
        <end position="83"/>
    </location>
</feature>
<dbReference type="EMBL" id="MU853559">
    <property type="protein sequence ID" value="KAK4146838.1"/>
    <property type="molecule type" value="Genomic_DNA"/>
</dbReference>
<accession>A0AAN6V8J7</accession>
<feature type="compositionally biased region" description="Low complexity" evidence="1">
    <location>
        <begin position="908"/>
        <end position="918"/>
    </location>
</feature>
<feature type="compositionally biased region" description="Low complexity" evidence="1">
    <location>
        <begin position="269"/>
        <end position="306"/>
    </location>
</feature>
<dbReference type="PANTHER" id="PTHR35859:SF4">
    <property type="entry name" value="MEMBRANE CHANNEL PROTEIN, PUTATIVE (AFU_ORTHOLOGUE AFUA_6G11300)-RELATED"/>
    <property type="match status" value="1"/>
</dbReference>
<feature type="region of interest" description="Disordered" evidence="1">
    <location>
        <begin position="1076"/>
        <end position="1100"/>
    </location>
</feature>
<reference evidence="5" key="1">
    <citation type="journal article" date="2023" name="Mol. Phylogenet. Evol.">
        <title>Genome-scale phylogeny and comparative genomics of the fungal order Sordariales.</title>
        <authorList>
            <person name="Hensen N."/>
            <person name="Bonometti L."/>
            <person name="Westerberg I."/>
            <person name="Brannstrom I.O."/>
            <person name="Guillou S."/>
            <person name="Cros-Aarteil S."/>
            <person name="Calhoun S."/>
            <person name="Haridas S."/>
            <person name="Kuo A."/>
            <person name="Mondo S."/>
            <person name="Pangilinan J."/>
            <person name="Riley R."/>
            <person name="LaButti K."/>
            <person name="Andreopoulos B."/>
            <person name="Lipzen A."/>
            <person name="Chen C."/>
            <person name="Yan M."/>
            <person name="Daum C."/>
            <person name="Ng V."/>
            <person name="Clum A."/>
            <person name="Steindorff A."/>
            <person name="Ohm R.A."/>
            <person name="Martin F."/>
            <person name="Silar P."/>
            <person name="Natvig D.O."/>
            <person name="Lalanne C."/>
            <person name="Gautier V."/>
            <person name="Ament-Velasquez S.L."/>
            <person name="Kruys A."/>
            <person name="Hutchinson M.I."/>
            <person name="Powell A.J."/>
            <person name="Barry K."/>
            <person name="Miller A.N."/>
            <person name="Grigoriev I.V."/>
            <person name="Debuchy R."/>
            <person name="Gladieux P."/>
            <person name="Hiltunen Thoren M."/>
            <person name="Johannesson H."/>
        </authorList>
    </citation>
    <scope>NUCLEOTIDE SEQUENCE</scope>
    <source>
        <strain evidence="5">CBS 141.50</strain>
    </source>
</reference>
<feature type="region of interest" description="Disordered" evidence="1">
    <location>
        <begin position="1017"/>
        <end position="1046"/>
    </location>
</feature>
<feature type="domain" description="Calcium channel YVC1-like C-terminal transmembrane" evidence="4">
    <location>
        <begin position="362"/>
        <end position="664"/>
    </location>
</feature>